<sequence>MKIENDLQKNINQELIKSNEILEFEIKNAKDSSDHVENFARENLNLTYPDEEFIIFDDNDEKLDERR</sequence>
<evidence type="ECO:0000313" key="2">
    <source>
        <dbReference type="Proteomes" id="UP000010305"/>
    </source>
</evidence>
<dbReference type="EMBL" id="JH611156">
    <property type="protein sequence ID" value="EJP71708.1"/>
    <property type="molecule type" value="Genomic_DNA"/>
</dbReference>
<proteinExistence type="predicted"/>
<dbReference type="Proteomes" id="UP000010305">
    <property type="component" value="Unassembled WGS sequence"/>
</dbReference>
<dbReference type="HOGENOM" id="CLU_2809981_0_0_6"/>
<dbReference type="InterPro" id="IPR007060">
    <property type="entry name" value="FtsL/DivIC"/>
</dbReference>
<reference evidence="1 2" key="1">
    <citation type="journal article" date="2012" name="ISME J.">
        <title>Genomic insights to SAR86, an abundant and uncultivated marine bacterial lineage.</title>
        <authorList>
            <person name="Dupont C.L."/>
            <person name="Rusch D.B."/>
            <person name="Yooseph S."/>
            <person name="Lombardo M.J."/>
            <person name="Richter R.A."/>
            <person name="Valas R."/>
            <person name="Novotny M."/>
            <person name="Yee-Greenbaum J."/>
            <person name="Selengut J.D."/>
            <person name="Haft D.H."/>
            <person name="Halpern A.L."/>
            <person name="Lasken R.S."/>
            <person name="Nealson K."/>
            <person name="Friedman R."/>
            <person name="Venter J.C."/>
        </authorList>
    </citation>
    <scope>NUCLEOTIDE SEQUENCE [LARGE SCALE GENOMIC DNA]</scope>
</reference>
<protein>
    <submittedName>
        <fullName evidence="1">Septum formation initiator family protein</fullName>
    </submittedName>
</protein>
<organism evidence="1 2">
    <name type="scientific">SAR86 cluster bacterium SAR86A</name>
    <dbReference type="NCBI Taxonomy" id="1123866"/>
    <lineage>
        <taxon>Bacteria</taxon>
        <taxon>Pseudomonadati</taxon>
        <taxon>Pseudomonadota</taxon>
        <taxon>Gammaproteobacteria</taxon>
        <taxon>SAR86 cluster</taxon>
    </lineage>
</organism>
<accession>J5K756</accession>
<dbReference type="AlphaFoldDB" id="J5K756"/>
<evidence type="ECO:0000313" key="1">
    <source>
        <dbReference type="EMBL" id="EJP71708.1"/>
    </source>
</evidence>
<dbReference type="Pfam" id="PF04977">
    <property type="entry name" value="DivIC"/>
    <property type="match status" value="1"/>
</dbReference>
<name>J5K756_9GAMM</name>
<dbReference type="STRING" id="1123866.NT01SARS_0184"/>
<gene>
    <name evidence="1" type="ORF">NT01SARS_0184</name>
</gene>